<feature type="compositionally biased region" description="Acidic residues" evidence="1">
    <location>
        <begin position="160"/>
        <end position="170"/>
    </location>
</feature>
<dbReference type="VEuPathDB" id="TriTrypDB:TvY486_0801770"/>
<dbReference type="AlphaFoldDB" id="G0U0H0"/>
<proteinExistence type="predicted"/>
<dbReference type="EMBL" id="HE573024">
    <property type="protein sequence ID" value="CCC49568.1"/>
    <property type="molecule type" value="Genomic_DNA"/>
</dbReference>
<accession>G0U0H0</accession>
<protein>
    <submittedName>
        <fullName evidence="2">Uncharacterized protein</fullName>
    </submittedName>
</protein>
<evidence type="ECO:0000313" key="2">
    <source>
        <dbReference type="EMBL" id="CCC49568.1"/>
    </source>
</evidence>
<name>G0U0H0_TRYVY</name>
<feature type="region of interest" description="Disordered" evidence="1">
    <location>
        <begin position="152"/>
        <end position="184"/>
    </location>
</feature>
<evidence type="ECO:0000256" key="1">
    <source>
        <dbReference type="SAM" id="MobiDB-lite"/>
    </source>
</evidence>
<organism evidence="2">
    <name type="scientific">Trypanosoma vivax (strain Y486)</name>
    <dbReference type="NCBI Taxonomy" id="1055687"/>
    <lineage>
        <taxon>Eukaryota</taxon>
        <taxon>Discoba</taxon>
        <taxon>Euglenozoa</taxon>
        <taxon>Kinetoplastea</taxon>
        <taxon>Metakinetoplastina</taxon>
        <taxon>Trypanosomatida</taxon>
        <taxon>Trypanosomatidae</taxon>
        <taxon>Trypanosoma</taxon>
        <taxon>Duttonella</taxon>
    </lineage>
</organism>
<reference evidence="2" key="1">
    <citation type="journal article" date="2012" name="Proc. Natl. Acad. Sci. U.S.A.">
        <title>Antigenic diversity is generated by distinct evolutionary mechanisms in African trypanosome species.</title>
        <authorList>
            <person name="Jackson A.P."/>
            <person name="Berry A."/>
            <person name="Aslett M."/>
            <person name="Allison H.C."/>
            <person name="Burton P."/>
            <person name="Vavrova-Anderson J."/>
            <person name="Brown R."/>
            <person name="Browne H."/>
            <person name="Corton N."/>
            <person name="Hauser H."/>
            <person name="Gamble J."/>
            <person name="Gilderthorp R."/>
            <person name="Marcello L."/>
            <person name="McQuillan J."/>
            <person name="Otto T.D."/>
            <person name="Quail M.A."/>
            <person name="Sanders M.J."/>
            <person name="van Tonder A."/>
            <person name="Ginger M.L."/>
            <person name="Field M.C."/>
            <person name="Barry J.D."/>
            <person name="Hertz-Fowler C."/>
            <person name="Berriman M."/>
        </authorList>
    </citation>
    <scope>NUCLEOTIDE SEQUENCE</scope>
    <source>
        <strain evidence="2">Y486</strain>
    </source>
</reference>
<gene>
    <name evidence="2" type="ORF">TVY486_0801770</name>
</gene>
<sequence>MSGEEDARTGLKQWDFAWEFIASFSAPRTVLVIESLSRGIQRVVRDSLKGDRLMQRYWNAQYHRLVWGEEGLDKAHRTLVFTLARAAAKKEWKRMYQEEYPLWVARTFQGALARNNDTNEAKVRFKVKQLNERLSREELEQRFTSAQVNCGRGASKGVENEDGNESVSGDDEVHQKCGGKTKRHAGSFLERTDYKLDARLAKHKLKHRKGMQGKWKTFGGGEVE</sequence>
<dbReference type="OMA" id="WEFIASF"/>